<sequence length="117" mass="12947">MAEEEEIPKSRDTVKWFHDHKGYGFITPDDGGENLFVHHSSIQSNGFRTLCVSQLVEFHIALEQERTKAVHVPSPDGSPLDNKTPNVVIDAVIVTTVVGVTTVRRASTWRGNVAIPL</sequence>
<reference evidence="1" key="1">
    <citation type="submission" date="2022-02" db="EMBL/GenBank/DDBJ databases">
        <title>Plant Genome Project.</title>
        <authorList>
            <person name="Zhang R.-G."/>
        </authorList>
    </citation>
    <scope>NUCLEOTIDE SEQUENCE</scope>
    <source>
        <strain evidence="1">AT1</strain>
    </source>
</reference>
<accession>A0ACC0M498</accession>
<comment type="caution">
    <text evidence="1">The sequence shown here is derived from an EMBL/GenBank/DDBJ whole genome shotgun (WGS) entry which is preliminary data.</text>
</comment>
<proteinExistence type="predicted"/>
<evidence type="ECO:0000313" key="2">
    <source>
        <dbReference type="Proteomes" id="UP001062846"/>
    </source>
</evidence>
<keyword evidence="2" id="KW-1185">Reference proteome</keyword>
<name>A0ACC0M498_RHOML</name>
<organism evidence="1 2">
    <name type="scientific">Rhododendron molle</name>
    <name type="common">Chinese azalea</name>
    <name type="synonym">Azalea mollis</name>
    <dbReference type="NCBI Taxonomy" id="49168"/>
    <lineage>
        <taxon>Eukaryota</taxon>
        <taxon>Viridiplantae</taxon>
        <taxon>Streptophyta</taxon>
        <taxon>Embryophyta</taxon>
        <taxon>Tracheophyta</taxon>
        <taxon>Spermatophyta</taxon>
        <taxon>Magnoliopsida</taxon>
        <taxon>eudicotyledons</taxon>
        <taxon>Gunneridae</taxon>
        <taxon>Pentapetalae</taxon>
        <taxon>asterids</taxon>
        <taxon>Ericales</taxon>
        <taxon>Ericaceae</taxon>
        <taxon>Ericoideae</taxon>
        <taxon>Rhodoreae</taxon>
        <taxon>Rhododendron</taxon>
    </lineage>
</organism>
<dbReference type="Proteomes" id="UP001062846">
    <property type="component" value="Chromosome 10"/>
</dbReference>
<protein>
    <submittedName>
        <fullName evidence="1">Uncharacterized protein</fullName>
    </submittedName>
</protein>
<gene>
    <name evidence="1" type="ORF">RHMOL_Rhmol10G0170700</name>
</gene>
<evidence type="ECO:0000313" key="1">
    <source>
        <dbReference type="EMBL" id="KAI8535397.1"/>
    </source>
</evidence>
<dbReference type="EMBL" id="CM046397">
    <property type="protein sequence ID" value="KAI8535397.1"/>
    <property type="molecule type" value="Genomic_DNA"/>
</dbReference>